<comment type="caution">
    <text evidence="1">The sequence shown here is derived from an EMBL/GenBank/DDBJ whole genome shotgun (WGS) entry which is preliminary data.</text>
</comment>
<protein>
    <submittedName>
        <fullName evidence="1">Uncharacterized protein</fullName>
    </submittedName>
</protein>
<sequence length="151" mass="17914">MMIGMSYLFNLSEPLVIPRKKISTFVETGLCIAYLWICWDMLSERLVYWIPVGLFLYLLVKGIRHCHRVIQISEQGITTPKGKVLLWNKILYCQYVVVYGRYSHVELFLRTSQNYNETIHLNDYLCNYRELRAAIAFYSRGKVELESKEKF</sequence>
<reference evidence="1 2" key="1">
    <citation type="journal article" date="2019" name="Nat. Med.">
        <title>A library of human gut bacterial isolates paired with longitudinal multiomics data enables mechanistic microbiome research.</title>
        <authorList>
            <person name="Poyet M."/>
            <person name="Groussin M."/>
            <person name="Gibbons S.M."/>
            <person name="Avila-Pacheco J."/>
            <person name="Jiang X."/>
            <person name="Kearney S.M."/>
            <person name="Perrotta A.R."/>
            <person name="Berdy B."/>
            <person name="Zhao S."/>
            <person name="Lieberman T.D."/>
            <person name="Swanson P.K."/>
            <person name="Smith M."/>
            <person name="Roesemann S."/>
            <person name="Alexander J.E."/>
            <person name="Rich S.A."/>
            <person name="Livny J."/>
            <person name="Vlamakis H."/>
            <person name="Clish C."/>
            <person name="Bullock K."/>
            <person name="Deik A."/>
            <person name="Scott J."/>
            <person name="Pierce K.A."/>
            <person name="Xavier R.J."/>
            <person name="Alm E.J."/>
        </authorList>
    </citation>
    <scope>NUCLEOTIDE SEQUENCE [LARGE SCALE GENOMIC DNA]</scope>
    <source>
        <strain evidence="1 2">BIOML-A6</strain>
    </source>
</reference>
<dbReference type="Proteomes" id="UP000431575">
    <property type="component" value="Unassembled WGS sequence"/>
</dbReference>
<evidence type="ECO:0000313" key="1">
    <source>
        <dbReference type="EMBL" id="KAB4242787.1"/>
    </source>
</evidence>
<accession>A0A4Q5E8S3</accession>
<evidence type="ECO:0000313" key="2">
    <source>
        <dbReference type="Proteomes" id="UP000431575"/>
    </source>
</evidence>
<proteinExistence type="predicted"/>
<organism evidence="1 2">
    <name type="scientific">Bacteroides uniformis</name>
    <dbReference type="NCBI Taxonomy" id="820"/>
    <lineage>
        <taxon>Bacteria</taxon>
        <taxon>Pseudomonadati</taxon>
        <taxon>Bacteroidota</taxon>
        <taxon>Bacteroidia</taxon>
        <taxon>Bacteroidales</taxon>
        <taxon>Bacteroidaceae</taxon>
        <taxon>Bacteroides</taxon>
    </lineage>
</organism>
<dbReference type="EMBL" id="WCTM01000005">
    <property type="protein sequence ID" value="KAB4242787.1"/>
    <property type="molecule type" value="Genomic_DNA"/>
</dbReference>
<name>A0A4Q5E8S3_BACUN</name>
<dbReference type="AlphaFoldDB" id="A0A4Q5E8S3"/>
<gene>
    <name evidence="1" type="ORF">GAP41_09290</name>
</gene>